<comment type="caution">
    <text evidence="1">The sequence shown here is derived from an EMBL/GenBank/DDBJ whole genome shotgun (WGS) entry which is preliminary data.</text>
</comment>
<gene>
    <name evidence="1" type="ORF">EZV62_025928</name>
</gene>
<reference evidence="2" key="1">
    <citation type="journal article" date="2019" name="Gigascience">
        <title>De novo genome assembly of the endangered Acer yangbiense, a plant species with extremely small populations endemic to Yunnan Province, China.</title>
        <authorList>
            <person name="Yang J."/>
            <person name="Wariss H.M."/>
            <person name="Tao L."/>
            <person name="Zhang R."/>
            <person name="Yun Q."/>
            <person name="Hollingsworth P."/>
            <person name="Dao Z."/>
            <person name="Luo G."/>
            <person name="Guo H."/>
            <person name="Ma Y."/>
            <person name="Sun W."/>
        </authorList>
    </citation>
    <scope>NUCLEOTIDE SEQUENCE [LARGE SCALE GENOMIC DNA]</scope>
    <source>
        <strain evidence="2">cv. Malutang</strain>
    </source>
</reference>
<protein>
    <recommendedName>
        <fullName evidence="3">F-box domain-containing protein</fullName>
    </recommendedName>
</protein>
<proteinExistence type="predicted"/>
<name>A0A5C7GZI6_9ROSI</name>
<keyword evidence="2" id="KW-1185">Reference proteome</keyword>
<accession>A0A5C7GZI6</accession>
<dbReference type="Proteomes" id="UP000323000">
    <property type="component" value="Chromosome 12"/>
</dbReference>
<sequence>MANWAEFDPYLLAEISRHIPLHDDFIAFRGVCISWRSAATIKTTFMYKDSQMPWLMLLHLKSAPIYVISSVFPKAQEAKAAALSWQLINDE</sequence>
<evidence type="ECO:0008006" key="3">
    <source>
        <dbReference type="Google" id="ProtNLM"/>
    </source>
</evidence>
<organism evidence="1 2">
    <name type="scientific">Acer yangbiense</name>
    <dbReference type="NCBI Taxonomy" id="1000413"/>
    <lineage>
        <taxon>Eukaryota</taxon>
        <taxon>Viridiplantae</taxon>
        <taxon>Streptophyta</taxon>
        <taxon>Embryophyta</taxon>
        <taxon>Tracheophyta</taxon>
        <taxon>Spermatophyta</taxon>
        <taxon>Magnoliopsida</taxon>
        <taxon>eudicotyledons</taxon>
        <taxon>Gunneridae</taxon>
        <taxon>Pentapetalae</taxon>
        <taxon>rosids</taxon>
        <taxon>malvids</taxon>
        <taxon>Sapindales</taxon>
        <taxon>Sapindaceae</taxon>
        <taxon>Hippocastanoideae</taxon>
        <taxon>Acereae</taxon>
        <taxon>Acer</taxon>
    </lineage>
</organism>
<evidence type="ECO:0000313" key="1">
    <source>
        <dbReference type="EMBL" id="TXG50053.1"/>
    </source>
</evidence>
<dbReference type="EMBL" id="VAHF01000012">
    <property type="protein sequence ID" value="TXG50053.1"/>
    <property type="molecule type" value="Genomic_DNA"/>
</dbReference>
<dbReference type="OrthoDB" id="642536at2759"/>
<evidence type="ECO:0000313" key="2">
    <source>
        <dbReference type="Proteomes" id="UP000323000"/>
    </source>
</evidence>
<dbReference type="AlphaFoldDB" id="A0A5C7GZI6"/>